<dbReference type="InterPro" id="IPR021026">
    <property type="entry name" value="Filamn_hemagglutn_DUF3739"/>
</dbReference>
<dbReference type="PANTHER" id="PTHR12338">
    <property type="entry name" value="AUTOTRANSPORTER"/>
    <property type="match status" value="1"/>
</dbReference>
<dbReference type="InterPro" id="IPR050909">
    <property type="entry name" value="Bact_Autotransporter_VF"/>
</dbReference>
<sequence length="3641" mass="367163">MPIRALAPRSPLSLRGLRWAGLLAGTSMIALAAGSDAHAGSLRDTRATASAAAAAATAATASTQAAQTAATQALTRLKTSLRSMRDAQAAARAAAAAAASTVPNGLTAGGLVPASGATPTATTYSTTDLWQGANLPTSSTTAAGRTTVEVKQTEQKAILTWESFNVGAATDLYFNQTAGGSDVANWVALNRVLDPTAAPSQILGTIKAEGQVYVINQNGIVFGGTSQVNVGALVASSLSLTNAQLQAGINTQLYVAVTGGNNYGIPTFGVYGSAPATNKAADSQTGALVLGDAPGDVTVEAGAVITTASGGKALLFAPHVTNAGIIAAPDGQVILAAGENVWLSDRLGYVDGLLTTVRGLDVAVSAPSKFLYNYSDYMGAIGKWTAYGNYTKSLYAQVLTPMVERAASVGYSVTNTGIVTSERGVIIMQGREVNQLGALYATTALDNQAGEIILRAWGQGMYAHSSSLDYSRLDHWSPGTLTLGVGSVTLVEPDLTDTSTIETSATDTLYTPGSITLRGLLIDIESNASVVAVSGTIVAVASAAADASDEPNSSDTSKQNDGSRIYIGEDAYVSVAGLADVTLSVSSNVVAAELRVNELRDSVLYADSWLTGETIYVDKRKSGTFTDSVMSGVDWVDGETGAWVGTPLADVTGWVGTGTTTLAELATTGGTITLKSGGDIITRSGSVIDISGGAVTYTAGLVDTTKLLGADGKIYDISEATPDRVYVGLAGDTVVGHDRWGVTETYSNKLRRTSTWEEGYTEGRAAGSLAIYQGSGLVLEGAIEAGVITGEHQAASGQTATAGTLIVGGAGNEDRLWLASNIVITSNPVTLPSGFTASSALPSSFSDISGGTNAVYAKTVYLNDDMLSGSGLGTIELYFNGTFTLAADARVDLAAGTSLSIGANAATSITTHAVLDGSITSPGGSVYVTTGNLTLGSTAVLDVGGEWYNSASTGAVAPTVDGGSVALNGALTVAPGAIIDVSGGGWYKSLAGEVGVSYGDAGSIRLGGLDSAALAALDLRAFAAGSGGSLVLTLDGAVQIGGTDPGDGTFYLPATLFGDSGFRSVSITADTITVPDGVTATLVPTSIDLIGVDLASVATGTRLSEVGTIRVLDLVDRANLDTTSIDLSSTTSITIGTGASLTSDVGGSIDLTQLDTSTTTGIVRVNGTVSAPAGRISVSASNVVLGEAARLHALGEAVVYTDPTTGLRSGEVLDGGSITLSGTTLDIATTVVIDASGTSATIDVVTGRSVQPLTLASDGGSISITLPGQTDLEATLIARAGGSGAAGGTLTLIDGATASSSSGSTTTIPTYLGYYDPTTGKFTRKSYSSFDLDLYDEFGTDAIKLTSAERTAINALKQSMAGGIVIVDGSIPDEAISMAVDPWVTNSAIREAVVYLINKYFYNTVNATTPSTKITIADVALTFSRVSDTSFRNGGFSTININTTNALGLTDGLDLSLPQTVLNITAQKIIPVSDDTVARIQAAAITLARGTSTVPAWSATSSGTVTLEASLIEIERASLRGFAETELAADEIRFVYPALGTAATLDVDGTLVMTAAQIYPATETTATVTAADKIVVLGNGSSTTPLSAGGSLTLSAPDIEVYGTLRAPFGSVTLAATNSVTLGEGALVSVSGDGLVVPYGVIYDGEYWARYASSSDPEPDSITELPAKSVTLDAPTVTIAGGATIDVSGGGDLFASQFIAGTGGSHSVLAMSNTYAIVPLASYASVTAPAGSGIAAGSKIYLAGGNGVAAGWYVLLPAQYALVDGAYAVQLVSGTTGTSIKSAVTLADGSVLMAGSLANGLTGTFDQQSSLWRVMSGDVVRSYSEYAEARANTYFASDDFKTLQYRLTGTTVVTPRLPMDGGSLVLQATSSLTLDGTLRSSGVDGGRGGLVDIAGAKIAVVGAGQSTSDLTGYLIIDADQLSAFGIESLLLGGVRTPTASGMTIAVTAGSIVVRNDEDTALTGPEIVLAATGDVTVAAGSVIRAEGTIAGGGGDLIMTEAEATGDHGVLLRVSNGDAVGVIRANVDSSSHALLTIGEGAVVAGGASLMLDATGEFTLAGSAGISGTAVTLGSSRISFGATGAVTGVAFGTDALTRFAGTEVLTLQSYSTIDFYAGVDFGAIGLDTVVLDTAGLVGYTSGTVTVAAGTIALQNTSGRYAGTSTSSGTLVVAADDLVLAAGDKTLGGFAAVTLSGATTIRGLGTGSLDAGSAGLTLAAPLITSEGGSNQSVVTTGMLAVIPGGGGVSTAARDFGSQGGVWSFTGASVSLAGRIDALGGSVGLTATAGDVTLASGAVIDVGGYAKTFYDVVAYADSGDIALTAVGGDVRVLAGSALTLSADAGGGDAGSLSATASGGGTVVLAGAIDAHAASGRGGSFALDVAALADFSAFSSWLDTAGFSGARTFRIRNGDVVIDGTTTAETFVLSADTGSVTVSGTIDARSTYGGTITITGGGGLTMTSDAVLTAAATSSDDLGSARVTLEATGGTLDIRGGSIDVSGGDGGKVVFRALQNATHDGIAVASLAPVITGARLSTLDGVAVYSYDSDVTIDSALAAAYTADAATFVTWAATSSLGAASGILVMPAIEVRSTGDIAVTADWDLSTMSAHAGTLTLRAAGNLVVTGNISDGFDGATRSSNTLLGRESWNLRLAAGADLSSAGASAVRPNAALADGEGGLTLGSTTAGSLVRTGTGDITIAAAGDIGLVHYQSAIYTAGRADPTVYSNFSAPSGAQYGVWGGNLAISAGGDISSVYLTGSSSTSNMNYAQWLKTAGSVNSAFLFLDYTASGITNRGQQSTWYVDYSGFVQGVGALGGGNVGVDAGGDLDNLVVALATTGRVLGGTTTTTDKQLVTNNGGLLSVDAGGTIYAGYYYIARGAGEIEAAALAVGHTVTVGSTVYSVAPVLSLGDASLRVTTKGDMRVQGVIDPLMAYDAATGIYVQAYMLGVSERATLELVSVGGDVVLVNQANHVSDDSSDSYAAYYDRANLYPSITTVVALDGNVSNLARMIILPGSEIDLRILAADDVTPGTILMSRAVREMLPSAFVPSGGSGSATQYVKYSGTDNWVTVLTNYAGAQYFSSTPTFENYLESVRNPTTLPNAGDHEPSRIYALDGTIWGGSLTANESVQILAGTDIRNPTYAMRNLHEADTTWISAGRDIVGGTYQIDGPGSLLLTAGRDVYSTSGLYSASPMSILASGNQVYSLTDGAVTSYGTINGLPETGASIEVIAGLNGQQPAYAAFMAAYLDPTNVAVMSGWLTTTVGGVTVPLYLTDAYETLSDGTVKQTRFGLVSYVAQVTGRTLSASEAWDVFQTLPALTQQRFVRSVYVQELRAAGRDQSGDLTTGGYDRGYTAIATLFPGDGWDGDIQFGNAFVRTNASDGDIRLLAPGGGVQVASLNTAPDAGYGIVSLDYGRIEIVARDDVMVNASRILTFGGGDVTIWSTVGDVDAGRGAKTTRIPVSSIIDTDEDGVTRIIPQADFSGSGIGTVEGFTDVEPGDVDLIAPEGTVNAGDAGIRVSGDFNVAARFVLNMDNIKVSGETKGVPKEDTKVAPLAVETQDKTAAEAAAAATQQATGDRPSVIIVEILGYGGGGEERTPDADERDRRSQVPRPYDVDSAVQLVGNGSLGEAQLQALTVGERRNLARR</sequence>
<dbReference type="Pfam" id="PF05860">
    <property type="entry name" value="TPS"/>
    <property type="match status" value="1"/>
</dbReference>
<dbReference type="SUPFAM" id="SSF51126">
    <property type="entry name" value="Pectin lyase-like"/>
    <property type="match status" value="1"/>
</dbReference>
<dbReference type="Proteomes" id="UP001165652">
    <property type="component" value="Unassembled WGS sequence"/>
</dbReference>
<feature type="domain" description="Filamentous haemagglutinin FhaB/tRNA nuclease CdiA-like TPS" evidence="3">
    <location>
        <begin position="121"/>
        <end position="244"/>
    </location>
</feature>
<proteinExistence type="predicted"/>
<feature type="region of interest" description="Disordered" evidence="1">
    <location>
        <begin position="3585"/>
        <end position="3608"/>
    </location>
</feature>
<keyword evidence="2" id="KW-0732">Signal</keyword>
<dbReference type="PANTHER" id="PTHR12338:SF5">
    <property type="entry name" value="ANTIGEN 43-RELATED"/>
    <property type="match status" value="1"/>
</dbReference>
<evidence type="ECO:0000256" key="1">
    <source>
        <dbReference type="SAM" id="MobiDB-lite"/>
    </source>
</evidence>
<feature type="chain" id="PRO_5045328477" evidence="2">
    <location>
        <begin position="33"/>
        <end position="3641"/>
    </location>
</feature>
<accession>A0ABT5JBH4</accession>
<dbReference type="Pfam" id="PF12545">
    <property type="entry name" value="DUF3739"/>
    <property type="match status" value="1"/>
</dbReference>
<feature type="compositionally biased region" description="Basic and acidic residues" evidence="1">
    <location>
        <begin position="3588"/>
        <end position="3602"/>
    </location>
</feature>
<dbReference type="InterPro" id="IPR012334">
    <property type="entry name" value="Pectin_lyas_fold"/>
</dbReference>
<keyword evidence="5" id="KW-1185">Reference proteome</keyword>
<evidence type="ECO:0000256" key="2">
    <source>
        <dbReference type="SAM" id="SignalP"/>
    </source>
</evidence>
<dbReference type="SMART" id="SM00912">
    <property type="entry name" value="Haemagg_act"/>
    <property type="match status" value="1"/>
</dbReference>
<dbReference type="NCBIfam" id="TIGR01901">
    <property type="entry name" value="adhes_NPXG"/>
    <property type="match status" value="1"/>
</dbReference>
<reference evidence="4" key="2">
    <citation type="submission" date="2023-02" db="EMBL/GenBank/DDBJ databases">
        <authorList>
            <person name="Rayyan A."/>
            <person name="Meyer T."/>
            <person name="Kyndt J.A."/>
        </authorList>
    </citation>
    <scope>NUCLEOTIDE SEQUENCE</scope>
    <source>
        <strain evidence="4">DSM 9987</strain>
    </source>
</reference>
<comment type="caution">
    <text evidence="4">The sequence shown here is derived from an EMBL/GenBank/DDBJ whole genome shotgun (WGS) entry which is preliminary data.</text>
</comment>
<dbReference type="InterPro" id="IPR011050">
    <property type="entry name" value="Pectin_lyase_fold/virulence"/>
</dbReference>
<name>A0ABT5JBH4_RHOTP</name>
<gene>
    <name evidence="4" type="ORF">PQJ73_15190</name>
</gene>
<evidence type="ECO:0000313" key="5">
    <source>
        <dbReference type="Proteomes" id="UP001165652"/>
    </source>
</evidence>
<dbReference type="InterPro" id="IPR008638">
    <property type="entry name" value="FhaB/CdiA-like_TPS"/>
</dbReference>
<reference evidence="4" key="1">
    <citation type="journal article" date="2023" name="Microbiol Resour">
        <title>Genome Sequences of Rhodoplanes serenus and Two Thermotolerant Strains, Rhodoplanes tepidamans and 'Rhodoplanes cryptolactis,' Further Refine the Genus.</title>
        <authorList>
            <person name="Rayyan A.A."/>
            <person name="Kyndt J.A."/>
        </authorList>
    </citation>
    <scope>NUCLEOTIDE SEQUENCE</scope>
    <source>
        <strain evidence="4">DSM 9987</strain>
    </source>
</reference>
<dbReference type="RefSeq" id="WP_272777877.1">
    <property type="nucleotide sequence ID" value="NZ_JAQQLI010000022.1"/>
</dbReference>
<feature type="signal peptide" evidence="2">
    <location>
        <begin position="1"/>
        <end position="32"/>
    </location>
</feature>
<dbReference type="Gene3D" id="2.160.20.10">
    <property type="entry name" value="Single-stranded right-handed beta-helix, Pectin lyase-like"/>
    <property type="match status" value="2"/>
</dbReference>
<evidence type="ECO:0000259" key="3">
    <source>
        <dbReference type="SMART" id="SM00912"/>
    </source>
</evidence>
<dbReference type="EMBL" id="JAQQLI010000022">
    <property type="protein sequence ID" value="MDC7787036.1"/>
    <property type="molecule type" value="Genomic_DNA"/>
</dbReference>
<evidence type="ECO:0000313" key="4">
    <source>
        <dbReference type="EMBL" id="MDC7787036.1"/>
    </source>
</evidence>
<protein>
    <submittedName>
        <fullName evidence="4">Filamentous hemagglutinin family protein</fullName>
    </submittedName>
</protein>
<organism evidence="4 5">
    <name type="scientific">Rhodoplanes tepidamans</name>
    <name type="common">Rhodoplanes cryptolactis</name>
    <dbReference type="NCBI Taxonomy" id="200616"/>
    <lineage>
        <taxon>Bacteria</taxon>
        <taxon>Pseudomonadati</taxon>
        <taxon>Pseudomonadota</taxon>
        <taxon>Alphaproteobacteria</taxon>
        <taxon>Hyphomicrobiales</taxon>
        <taxon>Nitrobacteraceae</taxon>
        <taxon>Rhodoplanes</taxon>
    </lineage>
</organism>